<proteinExistence type="predicted"/>
<reference evidence="2" key="1">
    <citation type="journal article" date="2019" name="Int. J. Syst. Evol. Microbiol.">
        <title>The Global Catalogue of Microorganisms (GCM) 10K type strain sequencing project: providing services to taxonomists for standard genome sequencing and annotation.</title>
        <authorList>
            <consortium name="The Broad Institute Genomics Platform"/>
            <consortium name="The Broad Institute Genome Sequencing Center for Infectious Disease"/>
            <person name="Wu L."/>
            <person name="Ma J."/>
        </authorList>
    </citation>
    <scope>NUCLEOTIDE SEQUENCE [LARGE SCALE GENOMIC DNA]</scope>
    <source>
        <strain evidence="2">JCM 17551</strain>
    </source>
</reference>
<organism evidence="1 2">
    <name type="scientific">Litoribacillus peritrichatus</name>
    <dbReference type="NCBI Taxonomy" id="718191"/>
    <lineage>
        <taxon>Bacteria</taxon>
        <taxon>Pseudomonadati</taxon>
        <taxon>Pseudomonadota</taxon>
        <taxon>Gammaproteobacteria</taxon>
        <taxon>Oceanospirillales</taxon>
        <taxon>Oceanospirillaceae</taxon>
        <taxon>Litoribacillus</taxon>
    </lineage>
</organism>
<name>A0ABP7MJY8_9GAMM</name>
<dbReference type="EMBL" id="BAABBN010000007">
    <property type="protein sequence ID" value="GAA3925004.1"/>
    <property type="molecule type" value="Genomic_DNA"/>
</dbReference>
<evidence type="ECO:0000313" key="2">
    <source>
        <dbReference type="Proteomes" id="UP001501565"/>
    </source>
</evidence>
<protein>
    <submittedName>
        <fullName evidence="1">Uncharacterized protein</fullName>
    </submittedName>
</protein>
<sequence length="233" mass="26338">METIDIAYVFHQEKHSSQRFEFQIDADTLTISNPPDSPLPEWAALEFHQCSHCPLRSDASPYCPVAACLVDVVSGLDNIVSHDEMDVEVIMPERNVSRHTTAQRGISSMLGLLFATSGCPHTAFLKPMARFHLPFASEQDTIFRATGMYLLAQYFRKKEGHSTDLELDGLTELYDNLHVLNAMMAKRIRSATTTDSSVNAVILLDMFTNLMPFVIEEKLEDIHHLFRSYLMGK</sequence>
<evidence type="ECO:0000313" key="1">
    <source>
        <dbReference type="EMBL" id="GAA3925004.1"/>
    </source>
</evidence>
<dbReference type="RefSeq" id="WP_344798345.1">
    <property type="nucleotide sequence ID" value="NZ_BAABBN010000007.1"/>
</dbReference>
<keyword evidence="2" id="KW-1185">Reference proteome</keyword>
<dbReference type="Pfam" id="PF21842">
    <property type="entry name" value="DUF6901"/>
    <property type="match status" value="1"/>
</dbReference>
<gene>
    <name evidence="1" type="ORF">GCM10022277_21130</name>
</gene>
<dbReference type="Proteomes" id="UP001501565">
    <property type="component" value="Unassembled WGS sequence"/>
</dbReference>
<accession>A0ABP7MJY8</accession>
<dbReference type="InterPro" id="IPR054196">
    <property type="entry name" value="DUF6901"/>
</dbReference>
<comment type="caution">
    <text evidence="1">The sequence shown here is derived from an EMBL/GenBank/DDBJ whole genome shotgun (WGS) entry which is preliminary data.</text>
</comment>